<dbReference type="Proteomes" id="UP000035017">
    <property type="component" value="Unassembled WGS sequence"/>
</dbReference>
<dbReference type="InterPro" id="IPR045865">
    <property type="entry name" value="ACT-like_dom_sf"/>
</dbReference>
<dbReference type="OrthoDB" id="5615858at2"/>
<dbReference type="InterPro" id="IPR049447">
    <property type="entry name" value="A9CJY8-like_N"/>
</dbReference>
<dbReference type="Pfam" id="PF21631">
    <property type="entry name" value="A9CJY8-like_N"/>
    <property type="match status" value="1"/>
</dbReference>
<gene>
    <name evidence="3" type="ORF">RU07_22840</name>
</gene>
<dbReference type="InterPro" id="IPR016540">
    <property type="entry name" value="UCP008459"/>
</dbReference>
<proteinExistence type="predicted"/>
<evidence type="ECO:0000259" key="1">
    <source>
        <dbReference type="Pfam" id="PF13840"/>
    </source>
</evidence>
<accession>A0A0D0KJ87</accession>
<organism evidence="3 4">
    <name type="scientific">Agrobacterium tumefaciens</name>
    <dbReference type="NCBI Taxonomy" id="358"/>
    <lineage>
        <taxon>Bacteria</taxon>
        <taxon>Pseudomonadati</taxon>
        <taxon>Pseudomonadota</taxon>
        <taxon>Alphaproteobacteria</taxon>
        <taxon>Hyphomicrobiales</taxon>
        <taxon>Rhizobiaceae</taxon>
        <taxon>Rhizobium/Agrobacterium group</taxon>
        <taxon>Agrobacterium</taxon>
        <taxon>Agrobacterium tumefaciens complex</taxon>
    </lineage>
</organism>
<reference evidence="3 4" key="1">
    <citation type="submission" date="2014-12" db="EMBL/GenBank/DDBJ databases">
        <title>16Stimator: statistical estimation of ribosomal gene copy numbers from draft genome assemblies.</title>
        <authorList>
            <person name="Perisin M.A."/>
            <person name="Vetter M."/>
            <person name="Gilbert J.A."/>
            <person name="Bergelson J."/>
        </authorList>
    </citation>
    <scope>NUCLEOTIDE SEQUENCE [LARGE SCALE GENOMIC DNA]</scope>
    <source>
        <strain evidence="3 4">MEJ076</strain>
    </source>
</reference>
<dbReference type="AlphaFoldDB" id="A0A0D0KJ87"/>
<dbReference type="InterPro" id="IPR027795">
    <property type="entry name" value="CASTOR_ACT_dom"/>
</dbReference>
<feature type="domain" description="A9CJY8-like N-terminal" evidence="2">
    <location>
        <begin position="12"/>
        <end position="55"/>
    </location>
</feature>
<feature type="domain" description="CASTOR ACT" evidence="1">
    <location>
        <begin position="59"/>
        <end position="119"/>
    </location>
</feature>
<dbReference type="Gene3D" id="3.30.2130.10">
    <property type="entry name" value="VC0802-like"/>
    <property type="match status" value="1"/>
</dbReference>
<sequence>MSLNLRIRFLPGRYAVSRLEAKEEVPAWLSGPGFKAVIDSDDELTLVCPEERVPRGITAETGWACLRTIGPFPFDAAGIVKSLITPLSDNGIGVFVICTFDGEHVLIPASETDSAKRFLEIAGHTVEND</sequence>
<dbReference type="EMBL" id="JXQV01000045">
    <property type="protein sequence ID" value="KIP98078.1"/>
    <property type="molecule type" value="Genomic_DNA"/>
</dbReference>
<dbReference type="PIRSF" id="PIRSF008459">
    <property type="entry name" value="UCP008459"/>
    <property type="match status" value="1"/>
</dbReference>
<evidence type="ECO:0000313" key="4">
    <source>
        <dbReference type="Proteomes" id="UP000035017"/>
    </source>
</evidence>
<evidence type="ECO:0000259" key="2">
    <source>
        <dbReference type="Pfam" id="PF21631"/>
    </source>
</evidence>
<protein>
    <submittedName>
        <fullName evidence="3">Amino acid-binding protein</fullName>
    </submittedName>
</protein>
<evidence type="ECO:0000313" key="3">
    <source>
        <dbReference type="EMBL" id="KIP98078.1"/>
    </source>
</evidence>
<dbReference type="Pfam" id="PF13840">
    <property type="entry name" value="ACT_7"/>
    <property type="match status" value="1"/>
</dbReference>
<comment type="caution">
    <text evidence="3">The sequence shown here is derived from an EMBL/GenBank/DDBJ whole genome shotgun (WGS) entry which is preliminary data.</text>
</comment>
<dbReference type="SUPFAM" id="SSF55021">
    <property type="entry name" value="ACT-like"/>
    <property type="match status" value="2"/>
</dbReference>
<name>A0A0D0KJ87_AGRTU</name>